<feature type="region of interest" description="Disordered" evidence="4">
    <location>
        <begin position="686"/>
        <end position="741"/>
    </location>
</feature>
<dbReference type="PROSITE" id="PS00058">
    <property type="entry name" value="DNA_MISMATCH_REPAIR_1"/>
    <property type="match status" value="1"/>
</dbReference>
<evidence type="ECO:0000256" key="3">
    <source>
        <dbReference type="ARBA" id="ARBA00070941"/>
    </source>
</evidence>
<keyword evidence="8" id="KW-1185">Reference proteome</keyword>
<feature type="region of interest" description="Disordered" evidence="4">
    <location>
        <begin position="770"/>
        <end position="789"/>
    </location>
</feature>
<accession>A0A8H3I2K5</accession>
<dbReference type="InterPro" id="IPR038973">
    <property type="entry name" value="MutL/Mlh/Pms-like"/>
</dbReference>
<dbReference type="InterPro" id="IPR036890">
    <property type="entry name" value="HATPase_C_sf"/>
</dbReference>
<protein>
    <recommendedName>
        <fullName evidence="3">DNA mismatch repair protein PMS1</fullName>
    </recommendedName>
</protein>
<feature type="compositionally biased region" description="Basic and acidic residues" evidence="4">
    <location>
        <begin position="700"/>
        <end position="716"/>
    </location>
</feature>
<dbReference type="AlphaFoldDB" id="A0A8H3I2K5"/>
<dbReference type="OrthoDB" id="10263226at2759"/>
<dbReference type="GO" id="GO:0005524">
    <property type="term" value="F:ATP binding"/>
    <property type="evidence" value="ECO:0007669"/>
    <property type="project" value="InterPro"/>
</dbReference>
<feature type="domain" description="MutL C-terminal dimerisation" evidence="5">
    <location>
        <begin position="809"/>
        <end position="984"/>
    </location>
</feature>
<gene>
    <name evidence="7" type="ORF">GOMPHAMPRED_007715</name>
</gene>
<dbReference type="InterPro" id="IPR002099">
    <property type="entry name" value="MutL/Mlh/PMS"/>
</dbReference>
<dbReference type="InterPro" id="IPR014790">
    <property type="entry name" value="MutL_C"/>
</dbReference>
<name>A0A8H3I2K5_9LECA</name>
<dbReference type="PANTHER" id="PTHR10073:SF52">
    <property type="entry name" value="MISMATCH REPAIR ENDONUCLEASE PMS2"/>
    <property type="match status" value="1"/>
</dbReference>
<dbReference type="FunFam" id="3.30.1370.100:FF:000001">
    <property type="entry name" value="Mismatch repair endonuclease pms1, putative"/>
    <property type="match status" value="1"/>
</dbReference>
<dbReference type="SMART" id="SM00853">
    <property type="entry name" value="MutL_C"/>
    <property type="match status" value="1"/>
</dbReference>
<evidence type="ECO:0000256" key="1">
    <source>
        <dbReference type="ARBA" id="ARBA00006082"/>
    </source>
</evidence>
<feature type="region of interest" description="Disordered" evidence="4">
    <location>
        <begin position="603"/>
        <end position="669"/>
    </location>
</feature>
<dbReference type="InterPro" id="IPR042120">
    <property type="entry name" value="MutL_C_dimsub"/>
</dbReference>
<comment type="caution">
    <text evidence="7">The sequence shown here is derived from an EMBL/GenBank/DDBJ whole genome shotgun (WGS) entry which is preliminary data.</text>
</comment>
<dbReference type="SUPFAM" id="SSF118116">
    <property type="entry name" value="DNA mismatch repair protein MutL"/>
    <property type="match status" value="1"/>
</dbReference>
<feature type="compositionally biased region" description="Acidic residues" evidence="4">
    <location>
        <begin position="688"/>
        <end position="699"/>
    </location>
</feature>
<dbReference type="InterPro" id="IPR037198">
    <property type="entry name" value="MutL_C_sf"/>
</dbReference>
<feature type="compositionally biased region" description="Acidic residues" evidence="4">
    <location>
        <begin position="605"/>
        <end position="615"/>
    </location>
</feature>
<reference evidence="7" key="1">
    <citation type="submission" date="2021-03" db="EMBL/GenBank/DDBJ databases">
        <authorList>
            <person name="Tagirdzhanova G."/>
        </authorList>
    </citation>
    <scope>NUCLEOTIDE SEQUENCE</scope>
</reference>
<dbReference type="FunFam" id="3.30.565.10:FF:000014">
    <property type="entry name" value="Mismatch repair endonuclease pms1, putative"/>
    <property type="match status" value="1"/>
</dbReference>
<dbReference type="SUPFAM" id="SSF55874">
    <property type="entry name" value="ATPase domain of HSP90 chaperone/DNA topoisomerase II/histidine kinase"/>
    <property type="match status" value="1"/>
</dbReference>
<dbReference type="EMBL" id="CAJPDQ010000007">
    <property type="protein sequence ID" value="CAF9912637.1"/>
    <property type="molecule type" value="Genomic_DNA"/>
</dbReference>
<dbReference type="Gene3D" id="3.30.1370.100">
    <property type="entry name" value="MutL, C-terminal domain, regulatory subdomain"/>
    <property type="match status" value="1"/>
</dbReference>
<dbReference type="SUPFAM" id="SSF54211">
    <property type="entry name" value="Ribosomal protein S5 domain 2-like"/>
    <property type="match status" value="1"/>
</dbReference>
<dbReference type="InterPro" id="IPR014762">
    <property type="entry name" value="DNA_mismatch_repair_CS"/>
</dbReference>
<dbReference type="GO" id="GO:0140664">
    <property type="term" value="F:ATP-dependent DNA damage sensor activity"/>
    <property type="evidence" value="ECO:0007669"/>
    <property type="project" value="InterPro"/>
</dbReference>
<sequence>MASVKRIEGSTVHRIQSGQVVVDLSSAVKELVENSIDAGATSIGKTFNLIPSIIAHPEPDIRFKNYGLDAIEVQDNGSGIAKDDFESIGLALKHYTSKLNSYDDLETLHTYGFRGEALSSLCAVSTLHVTTARQNEAPRGTRLEFEPSGILKSTTIVACQQGTTVSVENIFRSLIVRRKDLEKNIKREYTKALNLLQAYACICTGVGLSVSNTVSKQKKDVFRTRGDQTSRENIANVFGAKTLTFLVSLDLKFEMKSSATNNSRSSVVQVIGHISAPIWGGGRQTSDRQLFYVNSRPCSLPQFAKLFNEVYKSYNMSQSPFIFANIILDTNAYDVNVSPDKRTIMLHDQNAMLDSIRSALVDMFESQQQSVPQAAVDRKCTSQKSFVTRNERTTDSTSEEEEEEESLSTQKSIHLISKFAARGTRLRSEETTIVTQAEPKQKNTYVLAEEGQNSAGIDEYDDVRELAEPAEDGGAAAHIRAFNARLAEIQARDRAARIHAAGRPAEEPELVNSNREEEAILSTTPSPVKDVPGVLPNAFSHMRPVQVPVEMATITIGDKTSTAMIGSQPTVRTRAHPPDKIGTKTRPFGGRLAAFMAPGTGVVLDETDSDEDGDNVQESHPADSVIKLKRRPPCLKTRDNHPRSNQLMSANTEDDNSEHDNPAGSLQLGTVSNTQNFVDLHQDAGTELTDDTSDSEYIDDETKKAQEDRKVSRLIEEAEAQSTVPTRENASRAKSLLGGGTNRDSTVRLNLQVSTTLEDIAKQFSSASLYNQTSSNESSQESVSDINDPDAETRLSVTVSKSDFSRMRIVGQFNLGFIIAVRPSPTTNSSNENLTDEVFIIDQHASDEKYNFERLQQTTTLQHQRLVRPQVLDLTAIEEEILANNSSALRANGFHVTIDDTGCLPVGKRCTLHALPTSREVTFTTTDLEELISLLSLSDDPDPDMAIPTSTLFVNGKIIPRPSKVRKLFAMRACRSSIMIGKTLTHAQMRKLVRNMGLIDKPWNCPHGRPTMRHLRSLKGGVGESLGQKG</sequence>
<dbReference type="GO" id="GO:0032389">
    <property type="term" value="C:MutLalpha complex"/>
    <property type="evidence" value="ECO:0007669"/>
    <property type="project" value="TreeGrafter"/>
</dbReference>
<feature type="region of interest" description="Disordered" evidence="4">
    <location>
        <begin position="568"/>
        <end position="587"/>
    </location>
</feature>
<dbReference type="InterPro" id="IPR020568">
    <property type="entry name" value="Ribosomal_Su5_D2-typ_SF"/>
</dbReference>
<dbReference type="GO" id="GO:0016887">
    <property type="term" value="F:ATP hydrolysis activity"/>
    <property type="evidence" value="ECO:0007669"/>
    <property type="project" value="InterPro"/>
</dbReference>
<feature type="compositionally biased region" description="Low complexity" evidence="4">
    <location>
        <begin position="771"/>
        <end position="784"/>
    </location>
</feature>
<dbReference type="CDD" id="cd03484">
    <property type="entry name" value="MutL_Trans_hPMS_2_like"/>
    <property type="match status" value="1"/>
</dbReference>
<dbReference type="Pfam" id="PF01119">
    <property type="entry name" value="DNA_mis_repair"/>
    <property type="match status" value="1"/>
</dbReference>
<comment type="similarity">
    <text evidence="1">Belongs to the DNA mismatch repair MutL/HexB family.</text>
</comment>
<dbReference type="Proteomes" id="UP000664169">
    <property type="component" value="Unassembled WGS sequence"/>
</dbReference>
<feature type="compositionally biased region" description="Acidic residues" evidence="4">
    <location>
        <begin position="397"/>
        <end position="406"/>
    </location>
</feature>
<dbReference type="Pfam" id="PF08676">
    <property type="entry name" value="MutL_C"/>
    <property type="match status" value="1"/>
</dbReference>
<dbReference type="Gene3D" id="3.30.230.10">
    <property type="match status" value="1"/>
</dbReference>
<proteinExistence type="inferred from homology"/>
<evidence type="ECO:0000313" key="7">
    <source>
        <dbReference type="EMBL" id="CAF9912637.1"/>
    </source>
</evidence>
<dbReference type="FunFam" id="3.30.230.10:FF:000120">
    <property type="entry name" value="Mismatch repair endonuclease PMS2"/>
    <property type="match status" value="1"/>
</dbReference>
<evidence type="ECO:0000256" key="2">
    <source>
        <dbReference type="ARBA" id="ARBA00022763"/>
    </source>
</evidence>
<feature type="domain" description="DNA mismatch repair protein S5" evidence="6">
    <location>
        <begin position="234"/>
        <end position="365"/>
    </location>
</feature>
<dbReference type="SMART" id="SM01340">
    <property type="entry name" value="DNA_mis_repair"/>
    <property type="match status" value="1"/>
</dbReference>
<dbReference type="NCBIfam" id="TIGR00585">
    <property type="entry name" value="mutl"/>
    <property type="match status" value="1"/>
</dbReference>
<dbReference type="Gene3D" id="3.30.565.10">
    <property type="entry name" value="Histidine kinase-like ATPase, C-terminal domain"/>
    <property type="match status" value="1"/>
</dbReference>
<evidence type="ECO:0000259" key="5">
    <source>
        <dbReference type="SMART" id="SM00853"/>
    </source>
</evidence>
<dbReference type="CDD" id="cd16926">
    <property type="entry name" value="HATPase_MutL-MLH-PMS-like"/>
    <property type="match status" value="1"/>
</dbReference>
<evidence type="ECO:0000256" key="4">
    <source>
        <dbReference type="SAM" id="MobiDB-lite"/>
    </source>
</evidence>
<dbReference type="InterPro" id="IPR014721">
    <property type="entry name" value="Ribsml_uS5_D2-typ_fold_subgr"/>
</dbReference>
<keyword evidence="2" id="KW-0227">DNA damage</keyword>
<dbReference type="Gene3D" id="3.30.1540.20">
    <property type="entry name" value="MutL, C-terminal domain, dimerisation subdomain"/>
    <property type="match status" value="1"/>
</dbReference>
<dbReference type="InterPro" id="IPR013507">
    <property type="entry name" value="DNA_mismatch_S5_2-like"/>
</dbReference>
<organism evidence="7 8">
    <name type="scientific">Gomphillus americanus</name>
    <dbReference type="NCBI Taxonomy" id="1940652"/>
    <lineage>
        <taxon>Eukaryota</taxon>
        <taxon>Fungi</taxon>
        <taxon>Dikarya</taxon>
        <taxon>Ascomycota</taxon>
        <taxon>Pezizomycotina</taxon>
        <taxon>Lecanoromycetes</taxon>
        <taxon>OSLEUM clade</taxon>
        <taxon>Ostropomycetidae</taxon>
        <taxon>Ostropales</taxon>
        <taxon>Graphidaceae</taxon>
        <taxon>Gomphilloideae</taxon>
        <taxon>Gomphillus</taxon>
    </lineage>
</organism>
<evidence type="ECO:0000259" key="6">
    <source>
        <dbReference type="SMART" id="SM01340"/>
    </source>
</evidence>
<feature type="region of interest" description="Disordered" evidence="4">
    <location>
        <begin position="385"/>
        <end position="411"/>
    </location>
</feature>
<dbReference type="PANTHER" id="PTHR10073">
    <property type="entry name" value="DNA MISMATCH REPAIR PROTEIN MLH, PMS, MUTL"/>
    <property type="match status" value="1"/>
</dbReference>
<dbReference type="GO" id="GO:0030983">
    <property type="term" value="F:mismatched DNA binding"/>
    <property type="evidence" value="ECO:0007669"/>
    <property type="project" value="InterPro"/>
</dbReference>
<dbReference type="GO" id="GO:0000710">
    <property type="term" value="P:meiotic mismatch repair"/>
    <property type="evidence" value="ECO:0007669"/>
    <property type="project" value="UniProtKB-ARBA"/>
</dbReference>
<dbReference type="InterPro" id="IPR042121">
    <property type="entry name" value="MutL_C_regsub"/>
</dbReference>
<dbReference type="Pfam" id="PF13589">
    <property type="entry name" value="HATPase_c_3"/>
    <property type="match status" value="1"/>
</dbReference>
<evidence type="ECO:0000313" key="8">
    <source>
        <dbReference type="Proteomes" id="UP000664169"/>
    </source>
</evidence>